<evidence type="ECO:0000313" key="3">
    <source>
        <dbReference type="EMBL" id="GAA4195135.1"/>
    </source>
</evidence>
<dbReference type="Proteomes" id="UP001500213">
    <property type="component" value="Unassembled WGS sequence"/>
</dbReference>
<proteinExistence type="predicted"/>
<evidence type="ECO:0000313" key="4">
    <source>
        <dbReference type="Proteomes" id="UP001500213"/>
    </source>
</evidence>
<keyword evidence="4" id="KW-1185">Reference proteome</keyword>
<organism evidence="3 4">
    <name type="scientific">Gryllotalpicola kribbensis</name>
    <dbReference type="NCBI Taxonomy" id="993084"/>
    <lineage>
        <taxon>Bacteria</taxon>
        <taxon>Bacillati</taxon>
        <taxon>Actinomycetota</taxon>
        <taxon>Actinomycetes</taxon>
        <taxon>Micrococcales</taxon>
        <taxon>Microbacteriaceae</taxon>
        <taxon>Gryllotalpicola</taxon>
    </lineage>
</organism>
<dbReference type="RefSeq" id="WP_344778695.1">
    <property type="nucleotide sequence ID" value="NZ_BAABBX010000018.1"/>
</dbReference>
<evidence type="ECO:0000256" key="1">
    <source>
        <dbReference type="ARBA" id="ARBA00022723"/>
    </source>
</evidence>
<sequence>MTVPALLAVVEGGSDVIDDGAVEQLLSAVRRAAPELRVVPAVVDVHQVELEPLLTAEFGDGEPVVAVPVMLSPPAHLHRDLERCLAAGSPRRATLTAALGADDSIVALLAERLRSAGLGADDVIVMAAAGSSDHQVVRDSVDVGRRLAHALERYVTVGFLSAAVPRLAAAVETMRGLHPGSRVAVSSYLLTPGRFAESVVDVGGDVVAGPLLMRGRRPPQALVDLVLNRYRQGASELAPLRRV</sequence>
<name>A0ABP8B0H2_9MICO</name>
<keyword evidence="2" id="KW-0456">Lyase</keyword>
<dbReference type="SUPFAM" id="SSF53800">
    <property type="entry name" value="Chelatase"/>
    <property type="match status" value="1"/>
</dbReference>
<comment type="caution">
    <text evidence="3">The sequence shown here is derived from an EMBL/GenBank/DDBJ whole genome shotgun (WGS) entry which is preliminary data.</text>
</comment>
<dbReference type="InterPro" id="IPR050963">
    <property type="entry name" value="Sirohydro_Cobaltochel/CbiX"/>
</dbReference>
<dbReference type="Gene3D" id="3.40.50.1400">
    <property type="match status" value="2"/>
</dbReference>
<gene>
    <name evidence="3" type="ORF">GCM10022288_31620</name>
</gene>
<protein>
    <submittedName>
        <fullName evidence="3">Sirohydrochlorin chelatase</fullName>
    </submittedName>
</protein>
<reference evidence="4" key="1">
    <citation type="journal article" date="2019" name="Int. J. Syst. Evol. Microbiol.">
        <title>The Global Catalogue of Microorganisms (GCM) 10K type strain sequencing project: providing services to taxonomists for standard genome sequencing and annotation.</title>
        <authorList>
            <consortium name="The Broad Institute Genomics Platform"/>
            <consortium name="The Broad Institute Genome Sequencing Center for Infectious Disease"/>
            <person name="Wu L."/>
            <person name="Ma J."/>
        </authorList>
    </citation>
    <scope>NUCLEOTIDE SEQUENCE [LARGE SCALE GENOMIC DNA]</scope>
    <source>
        <strain evidence="4">JCM 17593</strain>
    </source>
</reference>
<dbReference type="InterPro" id="IPR002762">
    <property type="entry name" value="CbiX-like"/>
</dbReference>
<evidence type="ECO:0000256" key="2">
    <source>
        <dbReference type="ARBA" id="ARBA00023239"/>
    </source>
</evidence>
<dbReference type="Pfam" id="PF01903">
    <property type="entry name" value="CbiX"/>
    <property type="match status" value="1"/>
</dbReference>
<keyword evidence="1" id="KW-0479">Metal-binding</keyword>
<accession>A0ABP8B0H2</accession>
<dbReference type="PANTHER" id="PTHR33542:SF5">
    <property type="entry name" value="FERROCHELATASE CHE1"/>
    <property type="match status" value="1"/>
</dbReference>
<dbReference type="EMBL" id="BAABBX010000018">
    <property type="protein sequence ID" value="GAA4195135.1"/>
    <property type="molecule type" value="Genomic_DNA"/>
</dbReference>
<dbReference type="PANTHER" id="PTHR33542">
    <property type="entry name" value="SIROHYDROCHLORIN FERROCHELATASE, CHLOROPLASTIC"/>
    <property type="match status" value="1"/>
</dbReference>